<organism evidence="1">
    <name type="scientific">Arundo donax</name>
    <name type="common">Giant reed</name>
    <name type="synonym">Donax arundinaceus</name>
    <dbReference type="NCBI Taxonomy" id="35708"/>
    <lineage>
        <taxon>Eukaryota</taxon>
        <taxon>Viridiplantae</taxon>
        <taxon>Streptophyta</taxon>
        <taxon>Embryophyta</taxon>
        <taxon>Tracheophyta</taxon>
        <taxon>Spermatophyta</taxon>
        <taxon>Magnoliopsida</taxon>
        <taxon>Liliopsida</taxon>
        <taxon>Poales</taxon>
        <taxon>Poaceae</taxon>
        <taxon>PACMAD clade</taxon>
        <taxon>Arundinoideae</taxon>
        <taxon>Arundineae</taxon>
        <taxon>Arundo</taxon>
    </lineage>
</organism>
<accession>A0A0A8XU24</accession>
<name>A0A0A8XU24_ARUDO</name>
<reference evidence="1" key="1">
    <citation type="submission" date="2014-09" db="EMBL/GenBank/DDBJ databases">
        <authorList>
            <person name="Magalhaes I.L.F."/>
            <person name="Oliveira U."/>
            <person name="Santos F.R."/>
            <person name="Vidigal T.H.D.A."/>
            <person name="Brescovit A.D."/>
            <person name="Santos A.J."/>
        </authorList>
    </citation>
    <scope>NUCLEOTIDE SEQUENCE</scope>
    <source>
        <tissue evidence="1">Shoot tissue taken approximately 20 cm above the soil surface</tissue>
    </source>
</reference>
<protein>
    <submittedName>
        <fullName evidence="1">Uncharacterized protein</fullName>
    </submittedName>
</protein>
<dbReference type="AlphaFoldDB" id="A0A0A8XU24"/>
<reference evidence="1" key="2">
    <citation type="journal article" date="2015" name="Data Brief">
        <title>Shoot transcriptome of the giant reed, Arundo donax.</title>
        <authorList>
            <person name="Barrero R.A."/>
            <person name="Guerrero F.D."/>
            <person name="Moolhuijzen P."/>
            <person name="Goolsby J.A."/>
            <person name="Tidwell J."/>
            <person name="Bellgard S.E."/>
            <person name="Bellgard M.I."/>
        </authorList>
    </citation>
    <scope>NUCLEOTIDE SEQUENCE</scope>
    <source>
        <tissue evidence="1">Shoot tissue taken approximately 20 cm above the soil surface</tissue>
    </source>
</reference>
<dbReference type="EMBL" id="GBRH01281755">
    <property type="protein sequence ID" value="JAD16140.1"/>
    <property type="molecule type" value="Transcribed_RNA"/>
</dbReference>
<sequence length="88" mass="10267">MFHKIKRPRCMSHATIGITRLTGCQINSYVIFTKKNNFYSNFYIRNHTSGITEEIVQIKQKCQCEGSSFGPISNLSNRNYNMEMTHQE</sequence>
<evidence type="ECO:0000313" key="1">
    <source>
        <dbReference type="EMBL" id="JAD16140.1"/>
    </source>
</evidence>
<proteinExistence type="predicted"/>